<sequence length="919" mass="106090">MVNLTYFKGANRVPTFYSPKIEEYSSVIASYIMVLVGTLNIIRAAYLGNMSVLPKLQMMSRLNVNLLSAQPPPYSDGASPQRNHFQARTVIGQQSYTERSFLLGDSGRVTTKSAKHQVALLCAPAIILLCFGLMLGFMLNTVYYQSWHDKLLERIHDHQQREAKMRQDRIQWDREAADKAEQEKRHLEEEAQQRREITWSALQPRNCLRYGVREYTAVLTNVASGFNALQECYIKPIEIHGKEWMPTSCEDERICGHVTGHWKVDSSEASCTPWWSYFKDKGCVEPGIRRHEAPLENLQNGDNWQEMCSTTPAIINGVHYNGPTSCADWLDICTSEPFNLQTSFSTPFSQKLGTNYVPQDHERVYIEDMMLEPVSTSQKLMAEMTHIQGILNDAQQKRRFLQSSIFYHRRLLTPFRCLPDDVLQEIFLFCLPTRHNALMHLLDAPLLLCQVCRRWKIVAYRTPRLWASLHIPLPINIVPPATDSLEDIQSYGSHLSAFNCRIAQHCDSIRAWLLRSGSCPLSLSLHPTLTYPFDAKIFLKPYLETILDFSSRWFNLELTILTGDYSTFFASIPYSAVPILNTLHISFVEHWQGWGHLHDPLWTSSNLLDTPNLRVLHFHHFPFQIPLLDIDWSRLTHLEIPDQRNSWQSKGLTINETYTLFSRCRNLRHCSVDVEDTPDAKCSGDDVSLRYLESLDIVDAAHALPTLFNTVHFPFLRSIVFHTLFRPSMTRRSPLIALLSQYRNTDILALTVNIQMLTLNDWMDVVLLTPNMERFSSTSCRRGPSDEQAIWLRTMKNFPVDFAAASIKMLTPDISGHCVWAQLTSIDLGSVRRLLDEHVIDFLIKRMESADKGKAKRFKRINIDFLRDQEEDIIQYLTRYMEIEDGLELHFSYPPVLVANPGYIRARKGLFKRYDYVQL</sequence>
<name>A0ACB8GQX9_PSICU</name>
<organism evidence="1 2">
    <name type="scientific">Psilocybe cubensis</name>
    <name type="common">Psychedelic mushroom</name>
    <name type="synonym">Stropharia cubensis</name>
    <dbReference type="NCBI Taxonomy" id="181762"/>
    <lineage>
        <taxon>Eukaryota</taxon>
        <taxon>Fungi</taxon>
        <taxon>Dikarya</taxon>
        <taxon>Basidiomycota</taxon>
        <taxon>Agaricomycotina</taxon>
        <taxon>Agaricomycetes</taxon>
        <taxon>Agaricomycetidae</taxon>
        <taxon>Agaricales</taxon>
        <taxon>Agaricineae</taxon>
        <taxon>Strophariaceae</taxon>
        <taxon>Psilocybe</taxon>
    </lineage>
</organism>
<dbReference type="EMBL" id="JAFIQS020000009">
    <property type="protein sequence ID" value="KAH9478071.1"/>
    <property type="molecule type" value="Genomic_DNA"/>
</dbReference>
<gene>
    <name evidence="1" type="ORF">JR316_0010308</name>
</gene>
<proteinExistence type="predicted"/>
<reference evidence="1" key="1">
    <citation type="submission" date="2021-10" db="EMBL/GenBank/DDBJ databases">
        <title>Psilocybe cubensis genome.</title>
        <authorList>
            <person name="Mckernan K.J."/>
            <person name="Crawford S."/>
            <person name="Trippe A."/>
            <person name="Kane L.T."/>
            <person name="Mclaughlin S."/>
        </authorList>
    </citation>
    <scope>NUCLEOTIDE SEQUENCE</scope>
    <source>
        <strain evidence="1">MGC-MH-2018</strain>
    </source>
</reference>
<protein>
    <submittedName>
        <fullName evidence="1">Uncharacterized protein</fullName>
    </submittedName>
</protein>
<evidence type="ECO:0000313" key="1">
    <source>
        <dbReference type="EMBL" id="KAH9478071.1"/>
    </source>
</evidence>
<comment type="caution">
    <text evidence="1">The sequence shown here is derived from an EMBL/GenBank/DDBJ whole genome shotgun (WGS) entry which is preliminary data.</text>
</comment>
<keyword evidence="2" id="KW-1185">Reference proteome</keyword>
<dbReference type="Proteomes" id="UP000664032">
    <property type="component" value="Unassembled WGS sequence"/>
</dbReference>
<evidence type="ECO:0000313" key="2">
    <source>
        <dbReference type="Proteomes" id="UP000664032"/>
    </source>
</evidence>
<accession>A0ACB8GQX9</accession>